<dbReference type="Proteomes" id="UP000182715">
    <property type="component" value="Unassembled WGS sequence"/>
</dbReference>
<keyword evidence="1" id="KW-0472">Membrane</keyword>
<proteinExistence type="predicted"/>
<keyword evidence="1" id="KW-1133">Transmembrane helix</keyword>
<evidence type="ECO:0000313" key="2">
    <source>
        <dbReference type="EMBL" id="CRY98517.1"/>
    </source>
</evidence>
<organism evidence="2 3">
    <name type="scientific">Neisseria meningitidis serogroup B</name>
    <dbReference type="NCBI Taxonomy" id="491"/>
    <lineage>
        <taxon>Bacteria</taxon>
        <taxon>Pseudomonadati</taxon>
        <taxon>Pseudomonadota</taxon>
        <taxon>Betaproteobacteria</taxon>
        <taxon>Neisseriales</taxon>
        <taxon>Neisseriaceae</taxon>
        <taxon>Neisseria</taxon>
    </lineage>
</organism>
<dbReference type="AlphaFoldDB" id="A0A0H5QSA4"/>
<accession>A0A0H5QSA4</accession>
<evidence type="ECO:0000256" key="1">
    <source>
        <dbReference type="SAM" id="Phobius"/>
    </source>
</evidence>
<dbReference type="EMBL" id="CVTF01000104">
    <property type="protein sequence ID" value="CRY98517.1"/>
    <property type="molecule type" value="Genomic_DNA"/>
</dbReference>
<feature type="transmembrane region" description="Helical" evidence="1">
    <location>
        <begin position="17"/>
        <end position="48"/>
    </location>
</feature>
<feature type="transmembrane region" description="Helical" evidence="1">
    <location>
        <begin position="117"/>
        <end position="135"/>
    </location>
</feature>
<sequence length="144" mass="17054">MDNKKEFINNLTNRYMWIYPLVLNILFLPFYQSYQSFFIALGCLFALVRKMQSLDFKLQNHIVLLNIKSAWADKKVFLIRIVVSWLAVMEIWMCFISESSTWVCGAFCLNSEILEKIFRGFGYSGSLYFLFILMIDLNKLRESI</sequence>
<reference evidence="2 3" key="1">
    <citation type="submission" date="2014-11" db="EMBL/GenBank/DDBJ databases">
        <authorList>
            <person name="Diene M.Seydina."/>
        </authorList>
    </citation>
    <scope>NUCLEOTIDE SEQUENCE [LARGE SCALE GENOMIC DNA]</scope>
    <source>
        <strain evidence="2 3">Neisseria meningitidis CHUV</strain>
    </source>
</reference>
<evidence type="ECO:0000313" key="3">
    <source>
        <dbReference type="Proteomes" id="UP000182715"/>
    </source>
</evidence>
<keyword evidence="1" id="KW-0812">Transmembrane</keyword>
<feature type="transmembrane region" description="Helical" evidence="1">
    <location>
        <begin position="77"/>
        <end position="97"/>
    </location>
</feature>
<protein>
    <submittedName>
        <fullName evidence="2">Uncharacterized protein</fullName>
    </submittedName>
</protein>
<name>A0A0H5QSA4_NEIMI</name>